<accession>A0A9Q4KLR7</accession>
<proteinExistence type="predicted"/>
<dbReference type="Proteomes" id="UP001075225">
    <property type="component" value="Unassembled WGS sequence"/>
</dbReference>
<name>A0A9Q4KLR7_9BACT</name>
<dbReference type="EMBL" id="JAPXGO010000001">
    <property type="protein sequence ID" value="MCZ6159019.1"/>
    <property type="molecule type" value="Genomic_DNA"/>
</dbReference>
<sequence>MRKYIYLGVALILALVGWRLNVLESRNNALRLENESLVDNLELTSGNLDYLNAKFTKTLEVLNEYESNKTLSLEKAENKKDEIYKKKDDNKTINPIIFDSVQFVSRRLWGKATTN</sequence>
<comment type="caution">
    <text evidence="2">The sequence shown here is derived from an EMBL/GenBank/DDBJ whole genome shotgun (WGS) entry which is preliminary data.</text>
</comment>
<dbReference type="AlphaFoldDB" id="A0A9Q4KLR7"/>
<evidence type="ECO:0000313" key="3">
    <source>
        <dbReference type="Proteomes" id="UP001075225"/>
    </source>
</evidence>
<dbReference type="RefSeq" id="WP_269484161.1">
    <property type="nucleotide sequence ID" value="NZ_JAPXGO010000001.1"/>
</dbReference>
<feature type="coiled-coil region" evidence="1">
    <location>
        <begin position="20"/>
        <end position="82"/>
    </location>
</feature>
<protein>
    <submittedName>
        <fullName evidence="2">Uncharacterized protein</fullName>
    </submittedName>
</protein>
<reference evidence="2" key="1">
    <citation type="submission" date="2022-12" db="EMBL/GenBank/DDBJ databases">
        <title>Species Delineation and Comparative Genomics within the Campylobacter ureolyticus Complex.</title>
        <authorList>
            <person name="Maki J."/>
            <person name="Howard M."/>
            <person name="Connelly S."/>
            <person name="Hardy D.J."/>
            <person name="Cameron A."/>
        </authorList>
    </citation>
    <scope>NUCLEOTIDE SEQUENCE</scope>
    <source>
        <strain evidence="2">URMC_787</strain>
    </source>
</reference>
<organism evidence="2 3">
    <name type="scientific">Campylobacter ureolyticus</name>
    <dbReference type="NCBI Taxonomy" id="827"/>
    <lineage>
        <taxon>Bacteria</taxon>
        <taxon>Pseudomonadati</taxon>
        <taxon>Campylobacterota</taxon>
        <taxon>Epsilonproteobacteria</taxon>
        <taxon>Campylobacterales</taxon>
        <taxon>Campylobacteraceae</taxon>
        <taxon>Campylobacter</taxon>
    </lineage>
</organism>
<keyword evidence="1" id="KW-0175">Coiled coil</keyword>
<evidence type="ECO:0000313" key="2">
    <source>
        <dbReference type="EMBL" id="MCZ6159019.1"/>
    </source>
</evidence>
<gene>
    <name evidence="2" type="ORF">O6B32_00755</name>
</gene>
<evidence type="ECO:0000256" key="1">
    <source>
        <dbReference type="SAM" id="Coils"/>
    </source>
</evidence>